<dbReference type="AlphaFoldDB" id="A0A1J7JW57"/>
<proteinExistence type="inferred from homology"/>
<dbReference type="PANTHER" id="PTHR24320:SF154">
    <property type="entry name" value="OXIDOREDUCTASE, SHORT-CHAIN DEHYDROGENASE_REDUCTASE FAMILY (AFU_ORTHOLOGUE AFUA_2G04560)"/>
    <property type="match status" value="1"/>
</dbReference>
<dbReference type="InParanoid" id="A0A1J7JW57"/>
<accession>A0A1J7JW57</accession>
<evidence type="ECO:0000256" key="2">
    <source>
        <dbReference type="ARBA" id="ARBA00023002"/>
    </source>
</evidence>
<organism evidence="3 4">
    <name type="scientific">Coniochaeta ligniaria NRRL 30616</name>
    <dbReference type="NCBI Taxonomy" id="1408157"/>
    <lineage>
        <taxon>Eukaryota</taxon>
        <taxon>Fungi</taxon>
        <taxon>Dikarya</taxon>
        <taxon>Ascomycota</taxon>
        <taxon>Pezizomycotina</taxon>
        <taxon>Sordariomycetes</taxon>
        <taxon>Sordariomycetidae</taxon>
        <taxon>Coniochaetales</taxon>
        <taxon>Coniochaetaceae</taxon>
        <taxon>Coniochaeta</taxon>
    </lineage>
</organism>
<dbReference type="InterPro" id="IPR036291">
    <property type="entry name" value="NAD(P)-bd_dom_sf"/>
</dbReference>
<dbReference type="PANTHER" id="PTHR24320">
    <property type="entry name" value="RETINOL DEHYDROGENASE"/>
    <property type="match status" value="1"/>
</dbReference>
<dbReference type="OrthoDB" id="191139at2759"/>
<dbReference type="Proteomes" id="UP000182658">
    <property type="component" value="Unassembled WGS sequence"/>
</dbReference>
<dbReference type="STRING" id="1408157.A0A1J7JW57"/>
<dbReference type="PRINTS" id="PR00081">
    <property type="entry name" value="GDHRDH"/>
</dbReference>
<comment type="similarity">
    <text evidence="1">Belongs to the short-chain dehydrogenases/reductases (SDR) family.</text>
</comment>
<dbReference type="Pfam" id="PF00106">
    <property type="entry name" value="adh_short"/>
    <property type="match status" value="1"/>
</dbReference>
<gene>
    <name evidence="3" type="ORF">CONLIGDRAFT_629700</name>
</gene>
<dbReference type="EMBL" id="KV875095">
    <property type="protein sequence ID" value="OIW32010.1"/>
    <property type="molecule type" value="Genomic_DNA"/>
</dbReference>
<evidence type="ECO:0000313" key="3">
    <source>
        <dbReference type="EMBL" id="OIW32010.1"/>
    </source>
</evidence>
<reference evidence="3 4" key="1">
    <citation type="submission" date="2016-10" db="EMBL/GenBank/DDBJ databases">
        <title>Draft genome sequence of Coniochaeta ligniaria NRRL30616, a lignocellulolytic fungus for bioabatement of inhibitors in plant biomass hydrolysates.</title>
        <authorList>
            <consortium name="DOE Joint Genome Institute"/>
            <person name="Jimenez D.J."/>
            <person name="Hector R.E."/>
            <person name="Riley R."/>
            <person name="Sun H."/>
            <person name="Grigoriev I.V."/>
            <person name="Van Elsas J.D."/>
            <person name="Nichols N.N."/>
        </authorList>
    </citation>
    <scope>NUCLEOTIDE SEQUENCE [LARGE SCALE GENOMIC DNA]</scope>
    <source>
        <strain evidence="3 4">NRRL 30616</strain>
    </source>
</reference>
<keyword evidence="2" id="KW-0560">Oxidoreductase</keyword>
<evidence type="ECO:0000313" key="4">
    <source>
        <dbReference type="Proteomes" id="UP000182658"/>
    </source>
</evidence>
<dbReference type="GO" id="GO:0016491">
    <property type="term" value="F:oxidoreductase activity"/>
    <property type="evidence" value="ECO:0007669"/>
    <property type="project" value="UniProtKB-KW"/>
</dbReference>
<keyword evidence="4" id="KW-1185">Reference proteome</keyword>
<sequence>MPALSGFVDFNPGKDVGPLDGKVIFITGGTAGLGRSTAVALARHNPAHIYFTGRRVEAGESLKAEIKKINGAVGATFLEMDMLSLASVKAATKKFNHDRLDILVCNAGIMAVPPALSKDGFEVQFATNHLAHAMIIQQLLPVLLRTAERPGSDVRVVCLTSLGWKGHPKGGVVYDQVRTPMDRFFGSWIRYGQSKFANIVYAAELARRYPQLLAVSIHPGVVETDLVTKLGWIKKGFVYGANWAQGISLLTPEQGCLNQIWAATAKRSEVVNGAFYTPIGVLSNDTLDNDAKDPETAKKLWDWTNEVVAGF</sequence>
<name>A0A1J7JW57_9PEZI</name>
<dbReference type="SUPFAM" id="SSF51735">
    <property type="entry name" value="NAD(P)-binding Rossmann-fold domains"/>
    <property type="match status" value="1"/>
</dbReference>
<dbReference type="Gene3D" id="3.40.50.720">
    <property type="entry name" value="NAD(P)-binding Rossmann-like Domain"/>
    <property type="match status" value="1"/>
</dbReference>
<evidence type="ECO:0000256" key="1">
    <source>
        <dbReference type="ARBA" id="ARBA00006484"/>
    </source>
</evidence>
<protein>
    <submittedName>
        <fullName evidence="3">NAD(P)-binding protein</fullName>
    </submittedName>
</protein>
<dbReference type="InterPro" id="IPR002347">
    <property type="entry name" value="SDR_fam"/>
</dbReference>
<dbReference type="FunCoup" id="A0A1J7JW57">
    <property type="interactions" value="249"/>
</dbReference>